<dbReference type="Pfam" id="PF00314">
    <property type="entry name" value="Thaumatin"/>
    <property type="match status" value="1"/>
</dbReference>
<dbReference type="InterPro" id="IPR037176">
    <property type="entry name" value="Osmotin/thaumatin-like_sf"/>
</dbReference>
<reference evidence="1" key="1">
    <citation type="submission" date="2017-06" db="EMBL/GenBank/DDBJ databases">
        <authorList>
            <person name="Assis F.L."/>
            <person name="Abrahao J.S."/>
            <person name="Silva L."/>
            <person name="Khalil J.B."/>
            <person name="Rodrigues R."/>
            <person name="Silva L.S."/>
            <person name="Boratto P."/>
            <person name="Andrade M."/>
            <person name="Kroon E.G."/>
            <person name="Ribeiro B."/>
            <person name="Bergier I."/>
            <person name="Seligmann H."/>
            <person name="Ghigo E."/>
            <person name="Colson P."/>
            <person name="Levasseur A."/>
            <person name="Raoult D."/>
            <person name="Scola B.L."/>
        </authorList>
    </citation>
    <scope>NUCLEOTIDE SEQUENCE</scope>
    <source>
        <strain evidence="1">Deep ocean</strain>
    </source>
</reference>
<reference evidence="1" key="2">
    <citation type="journal article" date="2018" name="Nat. Commun.">
        <title>Tailed giant Tupanvirus possesses the most complete translational apparatus of the known virosphere.</title>
        <authorList>
            <person name="Abrahao J."/>
            <person name="Silva L."/>
            <person name="Silva L.S."/>
            <person name="Khalil J.Y.B."/>
            <person name="Rodrigues R."/>
            <person name="Arantes T."/>
            <person name="Assis F."/>
            <person name="Boratto P."/>
            <person name="Andrade M."/>
            <person name="Kroon E.G."/>
            <person name="Ribeiro B."/>
            <person name="Bergier I."/>
            <person name="Seligmann H."/>
            <person name="Ghigo E."/>
            <person name="Colson P."/>
            <person name="Levasseur A."/>
            <person name="Kroemer G."/>
            <person name="Raoult D."/>
            <person name="La Scola B."/>
        </authorList>
    </citation>
    <scope>NUCLEOTIDE SEQUENCE [LARGE SCALE GENOMIC DNA]</scope>
    <source>
        <strain evidence="1">Deep ocean</strain>
    </source>
</reference>
<dbReference type="Gene3D" id="2.60.110.10">
    <property type="entry name" value="Thaumatin"/>
    <property type="match status" value="1"/>
</dbReference>
<organism evidence="1">
    <name type="scientific">Tupanvirus deep ocean</name>
    <dbReference type="NCBI Taxonomy" id="2126984"/>
    <lineage>
        <taxon>Viruses</taxon>
        <taxon>Varidnaviria</taxon>
        <taxon>Bamfordvirae</taxon>
        <taxon>Nucleocytoviricota</taxon>
        <taxon>Megaviricetes</taxon>
        <taxon>Imitervirales</taxon>
        <taxon>Mimiviridae</taxon>
        <taxon>Megamimivirinae</taxon>
        <taxon>Tupanvirus</taxon>
        <taxon>Tupanvirus altamarinense</taxon>
    </lineage>
</organism>
<dbReference type="SMART" id="SM00205">
    <property type="entry name" value="THN"/>
    <property type="match status" value="1"/>
</dbReference>
<evidence type="ECO:0000313" key="1">
    <source>
        <dbReference type="EMBL" id="QKU33714.1"/>
    </source>
</evidence>
<dbReference type="EMBL" id="MF405918">
    <property type="protein sequence ID" value="QKU33714.1"/>
    <property type="molecule type" value="Genomic_DNA"/>
</dbReference>
<dbReference type="KEGG" id="vg:80517013"/>
<dbReference type="PANTHER" id="PTHR31048">
    <property type="entry name" value="OS03G0233200 PROTEIN"/>
    <property type="match status" value="1"/>
</dbReference>
<proteinExistence type="predicted"/>
<protein>
    <submittedName>
        <fullName evidence="1">Uncharacterized protein</fullName>
    </submittedName>
</protein>
<name>A0A6N1NDM3_9VIRU</name>
<dbReference type="PRINTS" id="PR00347">
    <property type="entry name" value="THAUMATIN"/>
</dbReference>
<dbReference type="InterPro" id="IPR001938">
    <property type="entry name" value="Thaumatin"/>
</dbReference>
<sequence>MENNNFMRHSKILNGYDQYSQYKNNKWPNEYSVEYYTPVNNNSNHNNNMSAPVVHDRTIAYDNAKNITSNVMGKKEMTCPPDIQNICGPSHPFMCLYGLDRDRCAATASALESNPRCNNYCNVLKAGENRTPASPTSFQPIPPPRPIPLVRASLGASSAPNGPSAPASTKFVQCPTNFNTVCGPSNPFQCLAGDAVNGCSTSASYWENTPACTSYCNIYSGTDHTVPPKTQRTIKVTNKCPKKIWVGTYGQNYIPANGGFELGPQTSTNITVPSNWTAGRIWGRTGCIPGPNGTLVCETGDCNGKLNCTVTGQPPASLAEFTLSNDLNIPDYYDLSLVDGYNLPISITPIQGSYQNVNNPNLGKFNCGSPGCKQFDMSQCPAELTIKGTDGTYCASICTAVNNPTKVENPSYLQNMNKALVCCSCDCGPDCGCDNPNCKFGCSPYSTDPNAVGGKCNVNTWPKSSTSKQYNQIFKNQCPDAYSWQFDDHGSTYQCVNADYEVTFC</sequence>
<dbReference type="PROSITE" id="PS51367">
    <property type="entry name" value="THAUMATIN_2"/>
    <property type="match status" value="1"/>
</dbReference>
<accession>A0A6N1NDM3</accession>
<dbReference type="GeneID" id="80517013"/>
<dbReference type="SUPFAM" id="SSF49870">
    <property type="entry name" value="Osmotin, thaumatin-like protein"/>
    <property type="match status" value="1"/>
</dbReference>
<dbReference type="RefSeq" id="YP_010780322.1">
    <property type="nucleotide sequence ID" value="NC_075038.1"/>
</dbReference>